<evidence type="ECO:0000256" key="4">
    <source>
        <dbReference type="ARBA" id="ARBA00022525"/>
    </source>
</evidence>
<dbReference type="InterPro" id="IPR006045">
    <property type="entry name" value="Cupin_1"/>
</dbReference>
<evidence type="ECO:0000259" key="14">
    <source>
        <dbReference type="SMART" id="SM00835"/>
    </source>
</evidence>
<keyword evidence="4 13" id="KW-0964">Secreted</keyword>
<evidence type="ECO:0000256" key="10">
    <source>
        <dbReference type="PIRSR" id="PIRSR601929-1"/>
    </source>
</evidence>
<feature type="chain" id="PRO_5043103790" description="Germin-like protein" evidence="13">
    <location>
        <begin position="21"/>
        <end position="218"/>
    </location>
</feature>
<dbReference type="SUPFAM" id="SSF51182">
    <property type="entry name" value="RmlC-like cupins"/>
    <property type="match status" value="1"/>
</dbReference>
<evidence type="ECO:0000256" key="9">
    <source>
        <dbReference type="ARBA" id="ARBA00023211"/>
    </source>
</evidence>
<dbReference type="CDD" id="cd02241">
    <property type="entry name" value="cupin_OxOx"/>
    <property type="match status" value="1"/>
</dbReference>
<protein>
    <recommendedName>
        <fullName evidence="13">Germin-like protein</fullName>
    </recommendedName>
</protein>
<feature type="binding site" evidence="11">
    <location>
        <position position="154"/>
    </location>
    <ligand>
        <name>Mn(2+)</name>
        <dbReference type="ChEBI" id="CHEBI:29035"/>
    </ligand>
</feature>
<feature type="binding site" evidence="10">
    <location>
        <position position="110"/>
    </location>
    <ligand>
        <name>oxalate</name>
        <dbReference type="ChEBI" id="CHEBI:30623"/>
    </ligand>
</feature>
<keyword evidence="7 12" id="KW-1015">Disulfide bond</keyword>
<dbReference type="GO" id="GO:0048046">
    <property type="term" value="C:apoplast"/>
    <property type="evidence" value="ECO:0007669"/>
    <property type="project" value="UniProtKB-SubCell"/>
</dbReference>
<keyword evidence="16" id="KW-1185">Reference proteome</keyword>
<evidence type="ECO:0000256" key="12">
    <source>
        <dbReference type="PIRSR" id="PIRSR601929-3"/>
    </source>
</evidence>
<keyword evidence="6 13" id="KW-0732">Signal</keyword>
<evidence type="ECO:0000256" key="7">
    <source>
        <dbReference type="ARBA" id="ARBA00023157"/>
    </source>
</evidence>
<organism evidence="15 16">
    <name type="scientific">Erythroxylum novogranatense</name>
    <dbReference type="NCBI Taxonomy" id="1862640"/>
    <lineage>
        <taxon>Eukaryota</taxon>
        <taxon>Viridiplantae</taxon>
        <taxon>Streptophyta</taxon>
        <taxon>Embryophyta</taxon>
        <taxon>Tracheophyta</taxon>
        <taxon>Spermatophyta</taxon>
        <taxon>Magnoliopsida</taxon>
        <taxon>eudicotyledons</taxon>
        <taxon>Gunneridae</taxon>
        <taxon>Pentapetalae</taxon>
        <taxon>rosids</taxon>
        <taxon>fabids</taxon>
        <taxon>Malpighiales</taxon>
        <taxon>Erythroxylaceae</taxon>
        <taxon>Erythroxylum</taxon>
    </lineage>
</organism>
<comment type="caution">
    <text evidence="15">The sequence shown here is derived from an EMBL/GenBank/DDBJ whole genome shotgun (WGS) entry which is preliminary data.</text>
</comment>
<dbReference type="Proteomes" id="UP001159364">
    <property type="component" value="Linkage Group LG10"/>
</dbReference>
<dbReference type="InterPro" id="IPR014710">
    <property type="entry name" value="RmlC-like_jellyroll"/>
</dbReference>
<keyword evidence="9 10" id="KW-0464">Manganese</keyword>
<dbReference type="InterPro" id="IPR001929">
    <property type="entry name" value="Germin"/>
</dbReference>
<gene>
    <name evidence="15" type="ORF">K2173_005527</name>
</gene>
<feature type="domain" description="Cupin type-1" evidence="14">
    <location>
        <begin position="69"/>
        <end position="193"/>
    </location>
</feature>
<feature type="disulfide bond" evidence="12">
    <location>
        <begin position="29"/>
        <end position="46"/>
    </location>
</feature>
<proteinExistence type="inferred from homology"/>
<comment type="similarity">
    <text evidence="2 13">Belongs to the germin family.</text>
</comment>
<dbReference type="PRINTS" id="PR00325">
    <property type="entry name" value="GERMIN"/>
</dbReference>
<dbReference type="EMBL" id="JAIWQS010000010">
    <property type="protein sequence ID" value="KAJ8752638.1"/>
    <property type="molecule type" value="Genomic_DNA"/>
</dbReference>
<evidence type="ECO:0000256" key="6">
    <source>
        <dbReference type="ARBA" id="ARBA00022729"/>
    </source>
</evidence>
<dbReference type="GO" id="GO:0030145">
    <property type="term" value="F:manganese ion binding"/>
    <property type="evidence" value="ECO:0007669"/>
    <property type="project" value="UniProtKB-UniRule"/>
</dbReference>
<evidence type="ECO:0000256" key="1">
    <source>
        <dbReference type="ARBA" id="ARBA00004271"/>
    </source>
</evidence>
<dbReference type="Pfam" id="PF00190">
    <property type="entry name" value="Cupin_1"/>
    <property type="match status" value="1"/>
</dbReference>
<dbReference type="GO" id="GO:2000280">
    <property type="term" value="P:regulation of root development"/>
    <property type="evidence" value="ECO:0007669"/>
    <property type="project" value="UniProtKB-ARBA"/>
</dbReference>
<feature type="signal peptide" evidence="13">
    <location>
        <begin position="1"/>
        <end position="20"/>
    </location>
</feature>
<evidence type="ECO:0000256" key="3">
    <source>
        <dbReference type="ARBA" id="ARBA00022523"/>
    </source>
</evidence>
<evidence type="ECO:0000256" key="13">
    <source>
        <dbReference type="RuleBase" id="RU366015"/>
    </source>
</evidence>
<evidence type="ECO:0000313" key="15">
    <source>
        <dbReference type="EMBL" id="KAJ8752638.1"/>
    </source>
</evidence>
<evidence type="ECO:0000256" key="11">
    <source>
        <dbReference type="PIRSR" id="PIRSR601929-2"/>
    </source>
</evidence>
<dbReference type="GO" id="GO:0010497">
    <property type="term" value="P:plasmodesmata-mediated intercellular transport"/>
    <property type="evidence" value="ECO:0007669"/>
    <property type="project" value="UniProtKB-ARBA"/>
</dbReference>
<comment type="subcellular location">
    <subcellularLocation>
        <location evidence="1 13">Secreted</location>
        <location evidence="1 13">Extracellular space</location>
        <location evidence="1 13">Apoplast</location>
    </subcellularLocation>
</comment>
<sequence length="218" mass="23745">MKTFVLCCVSLFSCILVCFADCDNLQDLCPTATTGKQTVFINGFPCKDPANVTASDFKSIKLSHAGDTHNLFRSSVTIVTAVDFPGLNTLGLSIARTDLDVDGLVTAHSHPRSSEMFFVSKGTVIAGFVDTKNQPFQEVLKEGEVFVFPKDLLHFCLNVGNEPAVVFSVLNSQNPGVIRIADAILDIDQEAINSLVKKLTSMSSMEGNDMQVFNLPWF</sequence>
<feature type="binding site" evidence="10">
    <location>
        <position position="115"/>
    </location>
    <ligand>
        <name>oxalate</name>
        <dbReference type="ChEBI" id="CHEBI:30623"/>
    </ligand>
</feature>
<reference evidence="15 16" key="1">
    <citation type="submission" date="2021-09" db="EMBL/GenBank/DDBJ databases">
        <title>Genomic insights and catalytic innovation underlie evolution of tropane alkaloids biosynthesis.</title>
        <authorList>
            <person name="Wang Y.-J."/>
            <person name="Tian T."/>
            <person name="Huang J.-P."/>
            <person name="Huang S.-X."/>
        </authorList>
    </citation>
    <scope>NUCLEOTIDE SEQUENCE [LARGE SCALE GENOMIC DNA]</scope>
    <source>
        <strain evidence="15">KIB-2018</strain>
        <tissue evidence="15">Leaf</tissue>
    </source>
</reference>
<evidence type="ECO:0000256" key="2">
    <source>
        <dbReference type="ARBA" id="ARBA00007456"/>
    </source>
</evidence>
<dbReference type="PROSITE" id="PS00725">
    <property type="entry name" value="GERMIN"/>
    <property type="match status" value="1"/>
</dbReference>
<feature type="binding site" evidence="11">
    <location>
        <position position="115"/>
    </location>
    <ligand>
        <name>Mn(2+)</name>
        <dbReference type="ChEBI" id="CHEBI:29035"/>
    </ligand>
</feature>
<feature type="binding site" evidence="11">
    <location>
        <position position="110"/>
    </location>
    <ligand>
        <name>Mn(2+)</name>
        <dbReference type="ChEBI" id="CHEBI:29035"/>
    </ligand>
</feature>
<evidence type="ECO:0000256" key="8">
    <source>
        <dbReference type="ARBA" id="ARBA00023180"/>
    </source>
</evidence>
<feature type="binding site" evidence="11">
    <location>
        <position position="108"/>
    </location>
    <ligand>
        <name>Mn(2+)</name>
        <dbReference type="ChEBI" id="CHEBI:29035"/>
    </ligand>
</feature>
<dbReference type="InterPro" id="IPR011051">
    <property type="entry name" value="RmlC_Cupin_sf"/>
</dbReference>
<dbReference type="GO" id="GO:0009506">
    <property type="term" value="C:plasmodesma"/>
    <property type="evidence" value="ECO:0007669"/>
    <property type="project" value="UniProtKB-ARBA"/>
</dbReference>
<dbReference type="PANTHER" id="PTHR31238">
    <property type="entry name" value="GERMIN-LIKE PROTEIN SUBFAMILY 3 MEMBER 3"/>
    <property type="match status" value="1"/>
</dbReference>
<dbReference type="SMART" id="SM00835">
    <property type="entry name" value="Cupin_1"/>
    <property type="match status" value="1"/>
</dbReference>
<evidence type="ECO:0000313" key="16">
    <source>
        <dbReference type="Proteomes" id="UP001159364"/>
    </source>
</evidence>
<evidence type="ECO:0000256" key="5">
    <source>
        <dbReference type="ARBA" id="ARBA00022723"/>
    </source>
</evidence>
<keyword evidence="5 10" id="KW-0479">Metal-binding</keyword>
<dbReference type="FunFam" id="2.60.120.10:FF:000025">
    <property type="entry name" value="germin-like protein subfamily 2 member 1"/>
    <property type="match status" value="1"/>
</dbReference>
<accession>A0AAV8SKA8</accession>
<keyword evidence="3 13" id="KW-0052">Apoplast</keyword>
<keyword evidence="8" id="KW-0325">Glycoprotein</keyword>
<dbReference type="InterPro" id="IPR019780">
    <property type="entry name" value="Germin_Mn-BS"/>
</dbReference>
<dbReference type="Gene3D" id="2.60.120.10">
    <property type="entry name" value="Jelly Rolls"/>
    <property type="match status" value="1"/>
</dbReference>
<dbReference type="AlphaFoldDB" id="A0AAV8SKA8"/>
<name>A0AAV8SKA8_9ROSI</name>